<feature type="transmembrane region" description="Helical" evidence="1">
    <location>
        <begin position="105"/>
        <end position="125"/>
    </location>
</feature>
<feature type="transmembrane region" description="Helical" evidence="1">
    <location>
        <begin position="225"/>
        <end position="245"/>
    </location>
</feature>
<feature type="transmembrane region" description="Helical" evidence="1">
    <location>
        <begin position="203"/>
        <end position="219"/>
    </location>
</feature>
<proteinExistence type="predicted"/>
<dbReference type="InterPro" id="IPR018677">
    <property type="entry name" value="DUF2157"/>
</dbReference>
<keyword evidence="1" id="KW-0812">Transmembrane</keyword>
<keyword evidence="4" id="KW-1185">Reference proteome</keyword>
<evidence type="ECO:0000256" key="1">
    <source>
        <dbReference type="SAM" id="Phobius"/>
    </source>
</evidence>
<accession>A0A090E7D8</accession>
<feature type="transmembrane region" description="Helical" evidence="1">
    <location>
        <begin position="257"/>
        <end position="274"/>
    </location>
</feature>
<feature type="transmembrane region" description="Helical" evidence="1">
    <location>
        <begin position="286"/>
        <end position="304"/>
    </location>
</feature>
<protein>
    <recommendedName>
        <fullName evidence="2">DUF2157 domain-containing protein</fullName>
    </recommendedName>
</protein>
<organism evidence="3 4">
    <name type="scientific">Mesorhizobium plurifarium</name>
    <dbReference type="NCBI Taxonomy" id="69974"/>
    <lineage>
        <taxon>Bacteria</taxon>
        <taxon>Pseudomonadati</taxon>
        <taxon>Pseudomonadota</taxon>
        <taxon>Alphaproteobacteria</taxon>
        <taxon>Hyphomicrobiales</taxon>
        <taxon>Phyllobacteriaceae</taxon>
        <taxon>Mesorhizobium</taxon>
    </lineage>
</organism>
<keyword evidence="1" id="KW-0472">Membrane</keyword>
<gene>
    <name evidence="3" type="ORF">MPL3356_60034</name>
</gene>
<feature type="transmembrane region" description="Helical" evidence="1">
    <location>
        <begin position="313"/>
        <end position="331"/>
    </location>
</feature>
<sequence length="372" mass="39145">MAGYATRVRADIARWREAGLIDPATAEALTRDVAANERASLSFGSILAMMAALLFGAAILIFVAANWEVIPRLVRVAALFAVILAGYVGGAVLKTRDHDAIGEALWIVAAAAFGGSIALIGQMYHLSGDEASALLTWCAGTALAAVALRSNPLTVAAVGIADAWLVLKGFGFYWRAEIPHLFIVVAIVLFAISFWTRSRAARHLIILSVILYLVLLATDHDTLPVAISLAIASALLFAASVFAGDPIDRILQLGGRLPLHALLGFLTGMAIIQFDLADESTYNSGFAVASIAALAGIVAAIMLAGRESRGLRWLAYAGFAFELAIIYGVTLRSMLDTAGFFLAAAVLLGILALVIIRIEKRMKAPAETGAAA</sequence>
<feature type="domain" description="DUF2157" evidence="2">
    <location>
        <begin position="14"/>
        <end position="153"/>
    </location>
</feature>
<dbReference type="Proteomes" id="UP000045285">
    <property type="component" value="Unassembled WGS sequence"/>
</dbReference>
<dbReference type="Pfam" id="PF09925">
    <property type="entry name" value="DUF2157"/>
    <property type="match status" value="1"/>
</dbReference>
<feature type="transmembrane region" description="Helical" evidence="1">
    <location>
        <begin position="180"/>
        <end position="196"/>
    </location>
</feature>
<evidence type="ECO:0000259" key="2">
    <source>
        <dbReference type="Pfam" id="PF09925"/>
    </source>
</evidence>
<dbReference type="AlphaFoldDB" id="A0A090E7D8"/>
<dbReference type="STRING" id="69974.MPLDJ20_120338"/>
<reference evidence="4" key="1">
    <citation type="submission" date="2014-08" db="EMBL/GenBank/DDBJ databases">
        <authorList>
            <person name="Moulin L."/>
        </authorList>
    </citation>
    <scope>NUCLEOTIDE SEQUENCE [LARGE SCALE GENOMIC DNA]</scope>
</reference>
<feature type="transmembrane region" description="Helical" evidence="1">
    <location>
        <begin position="46"/>
        <end position="67"/>
    </location>
</feature>
<dbReference type="EMBL" id="CCMZ01000056">
    <property type="protein sequence ID" value="CDX25651.1"/>
    <property type="molecule type" value="Genomic_DNA"/>
</dbReference>
<keyword evidence="1" id="KW-1133">Transmembrane helix</keyword>
<name>A0A090E7D8_MESPL</name>
<evidence type="ECO:0000313" key="4">
    <source>
        <dbReference type="Proteomes" id="UP000045285"/>
    </source>
</evidence>
<feature type="transmembrane region" description="Helical" evidence="1">
    <location>
        <begin position="337"/>
        <end position="356"/>
    </location>
</feature>
<feature type="transmembrane region" description="Helical" evidence="1">
    <location>
        <begin position="73"/>
        <end position="93"/>
    </location>
</feature>
<evidence type="ECO:0000313" key="3">
    <source>
        <dbReference type="EMBL" id="CDX25651.1"/>
    </source>
</evidence>